<reference evidence="2" key="1">
    <citation type="submission" date="2018-05" db="EMBL/GenBank/DDBJ databases">
        <authorList>
            <person name="Lanie J.A."/>
            <person name="Ng W.-L."/>
            <person name="Kazmierczak K.M."/>
            <person name="Andrzejewski T.M."/>
            <person name="Davidsen T.M."/>
            <person name="Wayne K.J."/>
            <person name="Tettelin H."/>
            <person name="Glass J.I."/>
            <person name="Rusch D."/>
            <person name="Podicherti R."/>
            <person name="Tsui H.-C.T."/>
            <person name="Winkler M.E."/>
        </authorList>
    </citation>
    <scope>NUCLEOTIDE SEQUENCE</scope>
</reference>
<feature type="non-terminal residue" evidence="2">
    <location>
        <position position="1"/>
    </location>
</feature>
<name>A0A383DYG9_9ZZZZ</name>
<proteinExistence type="predicted"/>
<evidence type="ECO:0000313" key="2">
    <source>
        <dbReference type="EMBL" id="SVE49283.1"/>
    </source>
</evidence>
<dbReference type="EMBL" id="UINC01221093">
    <property type="protein sequence ID" value="SVE49283.1"/>
    <property type="molecule type" value="Genomic_DNA"/>
</dbReference>
<organism evidence="2">
    <name type="scientific">marine metagenome</name>
    <dbReference type="NCBI Taxonomy" id="408172"/>
    <lineage>
        <taxon>unclassified sequences</taxon>
        <taxon>metagenomes</taxon>
        <taxon>ecological metagenomes</taxon>
    </lineage>
</organism>
<feature type="region of interest" description="Disordered" evidence="1">
    <location>
        <begin position="25"/>
        <end position="59"/>
    </location>
</feature>
<feature type="non-terminal residue" evidence="2">
    <location>
        <position position="59"/>
    </location>
</feature>
<sequence>AHESRILPRVFRHLRAARQSADPEWRQGWRDCSPGEGDRVGSAQSLGAPTAATGQGRRL</sequence>
<dbReference type="AlphaFoldDB" id="A0A383DYG9"/>
<protein>
    <submittedName>
        <fullName evidence="2">Uncharacterized protein</fullName>
    </submittedName>
</protein>
<gene>
    <name evidence="2" type="ORF">METZ01_LOCUS502137</name>
</gene>
<evidence type="ECO:0000256" key="1">
    <source>
        <dbReference type="SAM" id="MobiDB-lite"/>
    </source>
</evidence>
<accession>A0A383DYG9</accession>